<feature type="region of interest" description="Disordered" evidence="16">
    <location>
        <begin position="515"/>
        <end position="546"/>
    </location>
</feature>
<dbReference type="Gene3D" id="1.10.510.10">
    <property type="entry name" value="Transferase(Phosphotransferase) domain 1"/>
    <property type="match status" value="1"/>
</dbReference>
<dbReference type="GO" id="GO:0009881">
    <property type="term" value="F:photoreceptor activity"/>
    <property type="evidence" value="ECO:0007669"/>
    <property type="project" value="UniProtKB-KW"/>
</dbReference>
<evidence type="ECO:0000256" key="12">
    <source>
        <dbReference type="ARBA" id="ARBA00023170"/>
    </source>
</evidence>
<dbReference type="EC" id="2.7.11.1" evidence="3"/>
<evidence type="ECO:0000313" key="20">
    <source>
        <dbReference type="Proteomes" id="UP000054558"/>
    </source>
</evidence>
<dbReference type="SUPFAM" id="SSF56112">
    <property type="entry name" value="Protein kinase-like (PK-like)"/>
    <property type="match status" value="1"/>
</dbReference>
<sequence length="1339" mass="142252">MRQIAGVLRQEMRGQQPQLAGPNDFSGQFRVPPQFGGDILENLGQGVYCLDVQGRLLYVNGYCERLFGWSRQHILGQDAVTVMAAPGFKNIGAKVVERLARKEAWTGQFPVVRVDGEVLWTLITATPILDERGDMVATCCTIVELKRFLPKAGENALAISGFCSTPTFLPGASGGFPRVHALPSPREHFVAAPIVEEPQEEAATGIWGFVKGVWGALRPNAASASEAEDDPDFKREIESVSRKTGNAGPPSPRGPKLRRDPSVESEGPPSSTRGERSAWAERVDFSHVKEQYRHMRTTMEGRQVSRSGSLRQGLERRISGEGFVEGSAAGTREGEVREDPAGRARDVAAGAGREVAAREGFAGGYREGFREGFRESFRGGGTGRGSGDSWSKPDVSVAPQGMPRHRPSRQGSGFSSQESSLDTESTGTGTALGIGGQRRTSSEIEREAGLAAFKGFENDLVWPQAPRLSGEFARDLAPDSAAGSGHRIARTESVESIGEPGGWHPSLYMKWDQAKKPGGHLSRQASSTFGSETEDEFHSLDEEDATWRLEVDAVPEEDAGDVSGFADALERDAGENDKGAFGSAILDHVPGEGGYDEVRALLRKSSSEKSSESDTAGKEGGAAEKGGESKENLSKKKDGGEGKGGEEGEQQLGPAEPLRGAESAAEGNDDSERSDGGAGTGGPGQEQVVRITGGSRGNLAGFLTQGDKLPSSTSEAVEPPSFLTSFVQDPPSDASTASTVPLADVTSSVARHVASDRTPAIPTISEMHRLSGDDFTNVESVSRPDTQSPGASSPLAEGFGSWDLESVQPTVNAVAEDTPESANRGGEGSGSASAAGPSLERSPDSILREMGKETESEAVRKPIAASVAGVSGSLDRSTLPDEVRNKQEDGASREKLPGQGVHEPSRQTEALPPVAVSTGAPSEASAKAAASAKGSGAESSSSAQQPKKRGAQSKPPPLDLSSMQAAAKTDEPLLNAEQISTQGKQHLEPGPSESTISPGRMKNSGPSNMSGAREDSLRPAGHFKAGGAASPAAESPGRPETPKEASSPRGNSEVLGTLDWNIPWDEVTVGKEIGRGVTGAVYHGMWQGSDVAVKVFTAEDVNPALIQEFRKEVGIMLRARHPNVVLFMGAVTTPPNFAIITEVLPRGSLFRLLHTNTPQTKREPVSESRRMRMALDVAKGMNYLHSCSPPIVHRDLKSPNILVDRDWTAKVGDFGMSRLKHATYISSMTGAGTPEWMAPEVLRSEPSDEKCDVYSFGVILWELTTMQRPWGGMKTGQIIGAVGFQDQRLPIPDTVDPTIASLIRNCWKRDPRGRPAFQDVVVVLKDFVKGTGFKVESAS</sequence>
<feature type="binding site" evidence="15">
    <location>
        <position position="1094"/>
    </location>
    <ligand>
        <name>ATP</name>
        <dbReference type="ChEBI" id="CHEBI:30616"/>
    </ligand>
</feature>
<dbReference type="InterPro" id="IPR013767">
    <property type="entry name" value="PAS_fold"/>
</dbReference>
<comment type="subcellular location">
    <subcellularLocation>
        <location evidence="1">Membrane</location>
    </subcellularLocation>
</comment>
<comment type="catalytic activity">
    <reaction evidence="14">
        <text>L-seryl-[protein] + ATP = O-phospho-L-seryl-[protein] + ADP + H(+)</text>
        <dbReference type="Rhea" id="RHEA:17989"/>
        <dbReference type="Rhea" id="RHEA-COMP:9863"/>
        <dbReference type="Rhea" id="RHEA-COMP:11604"/>
        <dbReference type="ChEBI" id="CHEBI:15378"/>
        <dbReference type="ChEBI" id="CHEBI:29999"/>
        <dbReference type="ChEBI" id="CHEBI:30616"/>
        <dbReference type="ChEBI" id="CHEBI:83421"/>
        <dbReference type="ChEBI" id="CHEBI:456216"/>
        <dbReference type="EC" id="2.7.11.1"/>
    </reaction>
</comment>
<feature type="compositionally biased region" description="Basic and acidic residues" evidence="16">
    <location>
        <begin position="568"/>
        <end position="578"/>
    </location>
</feature>
<dbReference type="PROSITE" id="PS00108">
    <property type="entry name" value="PROTEIN_KINASE_ST"/>
    <property type="match status" value="1"/>
</dbReference>
<dbReference type="PANTHER" id="PTHR44329:SF298">
    <property type="entry name" value="MIXED LINEAGE KINASE DOMAIN-LIKE PROTEIN"/>
    <property type="match status" value="1"/>
</dbReference>
<keyword evidence="9 19" id="KW-0418">Kinase</keyword>
<dbReference type="InterPro" id="IPR017441">
    <property type="entry name" value="Protein_kinase_ATP_BS"/>
</dbReference>
<evidence type="ECO:0000256" key="2">
    <source>
        <dbReference type="ARBA" id="ARBA00010507"/>
    </source>
</evidence>
<feature type="compositionally biased region" description="Low complexity" evidence="16">
    <location>
        <begin position="1025"/>
        <end position="1038"/>
    </location>
</feature>
<dbReference type="GO" id="GO:0006355">
    <property type="term" value="P:regulation of DNA-templated transcription"/>
    <property type="evidence" value="ECO:0007669"/>
    <property type="project" value="InterPro"/>
</dbReference>
<dbReference type="PROSITE" id="PS00107">
    <property type="entry name" value="PROTEIN_KINASE_ATP"/>
    <property type="match status" value="1"/>
</dbReference>
<feature type="compositionally biased region" description="Basic and acidic residues" evidence="16">
    <location>
        <begin position="273"/>
        <end position="282"/>
    </location>
</feature>
<dbReference type="PROSITE" id="PS50112">
    <property type="entry name" value="PAS"/>
    <property type="match status" value="1"/>
</dbReference>
<dbReference type="SMART" id="SM00091">
    <property type="entry name" value="PAS"/>
    <property type="match status" value="1"/>
</dbReference>
<dbReference type="Pfam" id="PF07714">
    <property type="entry name" value="PK_Tyr_Ser-Thr"/>
    <property type="match status" value="1"/>
</dbReference>
<dbReference type="Pfam" id="PF00989">
    <property type="entry name" value="PAS"/>
    <property type="match status" value="1"/>
</dbReference>
<evidence type="ECO:0000256" key="8">
    <source>
        <dbReference type="ARBA" id="ARBA00022741"/>
    </source>
</evidence>
<keyword evidence="8 15" id="KW-0547">Nucleotide-binding</keyword>
<evidence type="ECO:0000256" key="4">
    <source>
        <dbReference type="ARBA" id="ARBA00022527"/>
    </source>
</evidence>
<evidence type="ECO:0000256" key="11">
    <source>
        <dbReference type="ARBA" id="ARBA00023136"/>
    </source>
</evidence>
<evidence type="ECO:0000256" key="5">
    <source>
        <dbReference type="ARBA" id="ARBA00022543"/>
    </source>
</evidence>
<dbReference type="Gene3D" id="3.30.450.20">
    <property type="entry name" value="PAS domain"/>
    <property type="match status" value="1"/>
</dbReference>
<dbReference type="Gene3D" id="3.30.200.20">
    <property type="entry name" value="Phosphorylase Kinase, domain 1"/>
    <property type="match status" value="1"/>
</dbReference>
<evidence type="ECO:0000259" key="17">
    <source>
        <dbReference type="PROSITE" id="PS50011"/>
    </source>
</evidence>
<protein>
    <recommendedName>
        <fullName evidence="3">non-specific serine/threonine protein kinase</fullName>
        <ecNumber evidence="3">2.7.11.1</ecNumber>
    </recommendedName>
</protein>
<dbReference type="InterPro" id="IPR011009">
    <property type="entry name" value="Kinase-like_dom_sf"/>
</dbReference>
<feature type="domain" description="PAS" evidence="18">
    <location>
        <begin position="39"/>
        <end position="103"/>
    </location>
</feature>
<keyword evidence="4" id="KW-0723">Serine/threonine-protein kinase</keyword>
<keyword evidence="20" id="KW-1185">Reference proteome</keyword>
<dbReference type="InterPro" id="IPR051681">
    <property type="entry name" value="Ser/Thr_Kinases-Pseudokinases"/>
</dbReference>
<evidence type="ECO:0000256" key="13">
    <source>
        <dbReference type="ARBA" id="ARBA00047899"/>
    </source>
</evidence>
<evidence type="ECO:0000256" key="3">
    <source>
        <dbReference type="ARBA" id="ARBA00012513"/>
    </source>
</evidence>
<evidence type="ECO:0000256" key="9">
    <source>
        <dbReference type="ARBA" id="ARBA00022777"/>
    </source>
</evidence>
<evidence type="ECO:0000256" key="7">
    <source>
        <dbReference type="ARBA" id="ARBA00022679"/>
    </source>
</evidence>
<feature type="region of interest" description="Disordered" evidence="16">
    <location>
        <begin position="565"/>
        <end position="718"/>
    </location>
</feature>
<feature type="region of interest" description="Disordered" evidence="16">
    <location>
        <begin position="239"/>
        <end position="282"/>
    </location>
</feature>
<keyword evidence="5" id="KW-0600">Photoreceptor protein</keyword>
<feature type="compositionally biased region" description="Basic and acidic residues" evidence="16">
    <location>
        <begin position="596"/>
        <end position="646"/>
    </location>
</feature>
<keyword evidence="7" id="KW-0808">Transferase</keyword>
<dbReference type="FunFam" id="3.30.200.20:FF:000060">
    <property type="entry name" value="Serine/threonine-protein kinase isoform 1"/>
    <property type="match status" value="1"/>
</dbReference>
<feature type="region of interest" description="Disordered" evidence="16">
    <location>
        <begin position="317"/>
        <end position="443"/>
    </location>
</feature>
<feature type="domain" description="Protein kinase" evidence="17">
    <location>
        <begin position="1067"/>
        <end position="1328"/>
    </location>
</feature>
<dbReference type="GO" id="GO:0004674">
    <property type="term" value="F:protein serine/threonine kinase activity"/>
    <property type="evidence" value="ECO:0000318"/>
    <property type="project" value="GO_Central"/>
</dbReference>
<dbReference type="PROSITE" id="PS50011">
    <property type="entry name" value="PROTEIN_KINASE_DOM"/>
    <property type="match status" value="1"/>
</dbReference>
<proteinExistence type="inferred from homology"/>
<keyword evidence="11" id="KW-0472">Membrane</keyword>
<comment type="similarity">
    <text evidence="2">Belongs to the protein kinase superfamily. TKL Ser/Thr protein kinase family. RAF subfamily.</text>
</comment>
<evidence type="ECO:0000256" key="6">
    <source>
        <dbReference type="ARBA" id="ARBA00022606"/>
    </source>
</evidence>
<feature type="compositionally biased region" description="Basic and acidic residues" evidence="16">
    <location>
        <begin position="332"/>
        <end position="346"/>
    </location>
</feature>
<keyword evidence="10 15" id="KW-0067">ATP-binding</keyword>
<feature type="compositionally biased region" description="Low complexity" evidence="16">
    <location>
        <begin position="922"/>
        <end position="943"/>
    </location>
</feature>
<dbReference type="InterPro" id="IPR035965">
    <property type="entry name" value="PAS-like_dom_sf"/>
</dbReference>
<dbReference type="OMA" id="PSTHHEP"/>
<dbReference type="SMART" id="SM00220">
    <property type="entry name" value="S_TKc"/>
    <property type="match status" value="1"/>
</dbReference>
<dbReference type="CDD" id="cd00130">
    <property type="entry name" value="PAS"/>
    <property type="match status" value="1"/>
</dbReference>
<feature type="compositionally biased region" description="Basic and acidic residues" evidence="16">
    <location>
        <begin position="841"/>
        <end position="860"/>
    </location>
</feature>
<dbReference type="STRING" id="105231.A0A1Y1HIW0"/>
<feature type="compositionally biased region" description="Low complexity" evidence="16">
    <location>
        <begin position="347"/>
        <end position="360"/>
    </location>
</feature>
<dbReference type="SUPFAM" id="SSF55785">
    <property type="entry name" value="PYP-like sensor domain (PAS domain)"/>
    <property type="match status" value="1"/>
</dbReference>
<dbReference type="CDD" id="cd13999">
    <property type="entry name" value="STKc_MAP3K-like"/>
    <property type="match status" value="1"/>
</dbReference>
<dbReference type="OrthoDB" id="122279at2759"/>
<dbReference type="InterPro" id="IPR001245">
    <property type="entry name" value="Ser-Thr/Tyr_kinase_cat_dom"/>
</dbReference>
<organism evidence="19 20">
    <name type="scientific">Klebsormidium nitens</name>
    <name type="common">Green alga</name>
    <name type="synonym">Ulothrix nitens</name>
    <dbReference type="NCBI Taxonomy" id="105231"/>
    <lineage>
        <taxon>Eukaryota</taxon>
        <taxon>Viridiplantae</taxon>
        <taxon>Streptophyta</taxon>
        <taxon>Klebsormidiophyceae</taxon>
        <taxon>Klebsormidiales</taxon>
        <taxon>Klebsormidiaceae</taxon>
        <taxon>Klebsormidium</taxon>
    </lineage>
</organism>
<feature type="compositionally biased region" description="Basic and acidic residues" evidence="16">
    <location>
        <begin position="367"/>
        <end position="377"/>
    </location>
</feature>
<dbReference type="InterPro" id="IPR008271">
    <property type="entry name" value="Ser/Thr_kinase_AS"/>
</dbReference>
<dbReference type="EMBL" id="DF236962">
    <property type="protein sequence ID" value="GAQ78444.1"/>
    <property type="molecule type" value="Genomic_DNA"/>
</dbReference>
<name>A0A1Y1HIW0_KLENI</name>
<evidence type="ECO:0000313" key="19">
    <source>
        <dbReference type="EMBL" id="GAQ78444.1"/>
    </source>
</evidence>
<feature type="compositionally biased region" description="Polar residues" evidence="16">
    <location>
        <begin position="777"/>
        <end position="791"/>
    </location>
</feature>
<keyword evidence="12" id="KW-0675">Receptor</keyword>
<dbReference type="GO" id="GO:0005524">
    <property type="term" value="F:ATP binding"/>
    <property type="evidence" value="ECO:0007669"/>
    <property type="project" value="UniProtKB-UniRule"/>
</dbReference>
<evidence type="ECO:0000259" key="18">
    <source>
        <dbReference type="PROSITE" id="PS50112"/>
    </source>
</evidence>
<dbReference type="NCBIfam" id="TIGR00229">
    <property type="entry name" value="sensory_box"/>
    <property type="match status" value="1"/>
</dbReference>
<dbReference type="InterPro" id="IPR000014">
    <property type="entry name" value="PAS"/>
</dbReference>
<feature type="region of interest" description="Disordered" evidence="16">
    <location>
        <begin position="757"/>
        <end position="1055"/>
    </location>
</feature>
<evidence type="ECO:0000256" key="14">
    <source>
        <dbReference type="ARBA" id="ARBA00048679"/>
    </source>
</evidence>
<keyword evidence="6" id="KW-0716">Sensory transduction</keyword>
<dbReference type="GO" id="GO:0007165">
    <property type="term" value="P:signal transduction"/>
    <property type="evidence" value="ECO:0000318"/>
    <property type="project" value="GO_Central"/>
</dbReference>
<dbReference type="FunFam" id="1.10.510.10:FF:000476">
    <property type="entry name" value="PAS domain-containing protein tyrosine kinase family protein"/>
    <property type="match status" value="1"/>
</dbReference>
<evidence type="ECO:0000256" key="15">
    <source>
        <dbReference type="PROSITE-ProRule" id="PRU10141"/>
    </source>
</evidence>
<reference evidence="19 20" key="1">
    <citation type="journal article" date="2014" name="Nat. Commun.">
        <title>Klebsormidium flaccidum genome reveals primary factors for plant terrestrial adaptation.</title>
        <authorList>
            <person name="Hori K."/>
            <person name="Maruyama F."/>
            <person name="Fujisawa T."/>
            <person name="Togashi T."/>
            <person name="Yamamoto N."/>
            <person name="Seo M."/>
            <person name="Sato S."/>
            <person name="Yamada T."/>
            <person name="Mori H."/>
            <person name="Tajima N."/>
            <person name="Moriyama T."/>
            <person name="Ikeuchi M."/>
            <person name="Watanabe M."/>
            <person name="Wada H."/>
            <person name="Kobayashi K."/>
            <person name="Saito M."/>
            <person name="Masuda T."/>
            <person name="Sasaki-Sekimoto Y."/>
            <person name="Mashiguchi K."/>
            <person name="Awai K."/>
            <person name="Shimojima M."/>
            <person name="Masuda S."/>
            <person name="Iwai M."/>
            <person name="Nobusawa T."/>
            <person name="Narise T."/>
            <person name="Kondo S."/>
            <person name="Saito H."/>
            <person name="Sato R."/>
            <person name="Murakawa M."/>
            <person name="Ihara Y."/>
            <person name="Oshima-Yamada Y."/>
            <person name="Ohtaka K."/>
            <person name="Satoh M."/>
            <person name="Sonobe K."/>
            <person name="Ishii M."/>
            <person name="Ohtani R."/>
            <person name="Kanamori-Sato M."/>
            <person name="Honoki R."/>
            <person name="Miyazaki D."/>
            <person name="Mochizuki H."/>
            <person name="Umetsu J."/>
            <person name="Higashi K."/>
            <person name="Shibata D."/>
            <person name="Kamiya Y."/>
            <person name="Sato N."/>
            <person name="Nakamura Y."/>
            <person name="Tabata S."/>
            <person name="Ida S."/>
            <person name="Kurokawa K."/>
            <person name="Ohta H."/>
        </authorList>
    </citation>
    <scope>NUCLEOTIDE SEQUENCE [LARGE SCALE GENOMIC DNA]</scope>
    <source>
        <strain evidence="19 20">NIES-2285</strain>
    </source>
</reference>
<feature type="compositionally biased region" description="Basic and acidic residues" evidence="16">
    <location>
        <begin position="536"/>
        <end position="546"/>
    </location>
</feature>
<feature type="compositionally biased region" description="Polar residues" evidence="16">
    <location>
        <begin position="409"/>
        <end position="429"/>
    </location>
</feature>
<gene>
    <name evidence="19" type="ORF">KFL_000130260</name>
</gene>
<evidence type="ECO:0000256" key="1">
    <source>
        <dbReference type="ARBA" id="ARBA00004370"/>
    </source>
</evidence>
<evidence type="ECO:0000256" key="10">
    <source>
        <dbReference type="ARBA" id="ARBA00022840"/>
    </source>
</evidence>
<feature type="compositionally biased region" description="Basic and acidic residues" evidence="16">
    <location>
        <begin position="878"/>
        <end position="896"/>
    </location>
</feature>
<dbReference type="PRINTS" id="PR00109">
    <property type="entry name" value="TYRKINASE"/>
</dbReference>
<evidence type="ECO:0000256" key="16">
    <source>
        <dbReference type="SAM" id="MobiDB-lite"/>
    </source>
</evidence>
<dbReference type="PANTHER" id="PTHR44329">
    <property type="entry name" value="SERINE/THREONINE-PROTEIN KINASE TNNI3K-RELATED"/>
    <property type="match status" value="1"/>
</dbReference>
<dbReference type="Proteomes" id="UP000054558">
    <property type="component" value="Unassembled WGS sequence"/>
</dbReference>
<dbReference type="GO" id="GO:0016020">
    <property type="term" value="C:membrane"/>
    <property type="evidence" value="ECO:0007669"/>
    <property type="project" value="UniProtKB-SubCell"/>
</dbReference>
<comment type="catalytic activity">
    <reaction evidence="13">
        <text>L-threonyl-[protein] + ATP = O-phospho-L-threonyl-[protein] + ADP + H(+)</text>
        <dbReference type="Rhea" id="RHEA:46608"/>
        <dbReference type="Rhea" id="RHEA-COMP:11060"/>
        <dbReference type="Rhea" id="RHEA-COMP:11605"/>
        <dbReference type="ChEBI" id="CHEBI:15378"/>
        <dbReference type="ChEBI" id="CHEBI:30013"/>
        <dbReference type="ChEBI" id="CHEBI:30616"/>
        <dbReference type="ChEBI" id="CHEBI:61977"/>
        <dbReference type="ChEBI" id="CHEBI:456216"/>
        <dbReference type="EC" id="2.7.11.1"/>
    </reaction>
</comment>
<keyword evidence="5" id="KW-0157">Chromophore</keyword>
<accession>A0A1Y1HIW0</accession>
<dbReference type="InterPro" id="IPR000719">
    <property type="entry name" value="Prot_kinase_dom"/>
</dbReference>
<feature type="region of interest" description="Disordered" evidence="16">
    <location>
        <begin position="476"/>
        <end position="502"/>
    </location>
</feature>